<proteinExistence type="predicted"/>
<dbReference type="Proteomes" id="UP000815325">
    <property type="component" value="Unassembled WGS sequence"/>
</dbReference>
<dbReference type="EMBL" id="MU072060">
    <property type="protein sequence ID" value="KAF5825756.1"/>
    <property type="molecule type" value="Genomic_DNA"/>
</dbReference>
<reference evidence="1" key="1">
    <citation type="submission" date="2017-08" db="EMBL/GenBank/DDBJ databases">
        <authorList>
            <person name="Polle J.E."/>
            <person name="Barry K."/>
            <person name="Cushman J."/>
            <person name="Schmutz J."/>
            <person name="Tran D."/>
            <person name="Hathwaick L.T."/>
            <person name="Yim W.C."/>
            <person name="Jenkins J."/>
            <person name="Mckie-Krisberg Z.M."/>
            <person name="Prochnik S."/>
            <person name="Lindquist E."/>
            <person name="Dockter R.B."/>
            <person name="Adam C."/>
            <person name="Molina H."/>
            <person name="Bunkerborg J."/>
            <person name="Jin E."/>
            <person name="Buchheim M."/>
            <person name="Magnuson J."/>
        </authorList>
    </citation>
    <scope>NUCLEOTIDE SEQUENCE</scope>
    <source>
        <strain evidence="1">CCAP 19/18</strain>
    </source>
</reference>
<name>A0ABQ7FTH7_DUNSA</name>
<evidence type="ECO:0000313" key="2">
    <source>
        <dbReference type="Proteomes" id="UP000815325"/>
    </source>
</evidence>
<protein>
    <submittedName>
        <fullName evidence="1">Uncharacterized protein</fullName>
    </submittedName>
</protein>
<accession>A0ABQ7FTH7</accession>
<sequence length="117" mass="12255">MAATCAEMVYGLNSRMVGARRTSWAEGLMSAGEDSATAGSLAWGKTWAVAQEMLYGLHSRMVGARRTSWAEGLMSAGEDSATAGSLAWEKTWAVAKKCCMGSTAGWWGRGGLAGLKA</sequence>
<keyword evidence="2" id="KW-1185">Reference proteome</keyword>
<evidence type="ECO:0000313" key="1">
    <source>
        <dbReference type="EMBL" id="KAF5825756.1"/>
    </source>
</evidence>
<comment type="caution">
    <text evidence="1">The sequence shown here is derived from an EMBL/GenBank/DDBJ whole genome shotgun (WGS) entry which is preliminary data.</text>
</comment>
<organism evidence="1 2">
    <name type="scientific">Dunaliella salina</name>
    <name type="common">Green alga</name>
    <name type="synonym">Protococcus salinus</name>
    <dbReference type="NCBI Taxonomy" id="3046"/>
    <lineage>
        <taxon>Eukaryota</taxon>
        <taxon>Viridiplantae</taxon>
        <taxon>Chlorophyta</taxon>
        <taxon>core chlorophytes</taxon>
        <taxon>Chlorophyceae</taxon>
        <taxon>CS clade</taxon>
        <taxon>Chlamydomonadales</taxon>
        <taxon>Dunaliellaceae</taxon>
        <taxon>Dunaliella</taxon>
    </lineage>
</organism>
<gene>
    <name evidence="1" type="ORF">DUNSADRAFT_7172</name>
</gene>